<dbReference type="AlphaFoldDB" id="A0AAX4FGC8"/>
<organism evidence="1 2">
    <name type="scientific">Xanthomonas euvesicatoria</name>
    <dbReference type="NCBI Taxonomy" id="456327"/>
    <lineage>
        <taxon>Bacteria</taxon>
        <taxon>Pseudomonadati</taxon>
        <taxon>Pseudomonadota</taxon>
        <taxon>Gammaproteobacteria</taxon>
        <taxon>Lysobacterales</taxon>
        <taxon>Lysobacteraceae</taxon>
        <taxon>Xanthomonas</taxon>
    </lineage>
</organism>
<dbReference type="Proteomes" id="UP001304429">
    <property type="component" value="Chromosome"/>
</dbReference>
<evidence type="ECO:0000313" key="2">
    <source>
        <dbReference type="Proteomes" id="UP001304429"/>
    </source>
</evidence>
<keyword evidence="1" id="KW-0067">ATP-binding</keyword>
<keyword evidence="1" id="KW-0547">Nucleotide-binding</keyword>
<sequence length="198" mass="21990">MSVEEGNQKILRPSAARLLESMRDIGYSFESALADIVDNSISAGASRIEIANDIHPVSGPYLSVLDDGQGMSPDELTQAMQHGSRSPREVRAADDLGRFGLGMKTASFSQCRQLIVVSRKDGQLAARCWDLDLVISEDEWILKLLNEEDIGQLPQVDRIGPTGTLVLWQKLDRLDAVSEHQDEVYTAFNQLLELHDRI</sequence>
<dbReference type="Gene3D" id="3.30.565.10">
    <property type="entry name" value="Histidine kinase-like ATPase, C-terminal domain"/>
    <property type="match status" value="1"/>
</dbReference>
<dbReference type="PANTHER" id="PTHR23336:SF76">
    <property type="entry name" value="MORC S5 DOMAIN-CONTAINING PROTEIN"/>
    <property type="match status" value="1"/>
</dbReference>
<reference evidence="1" key="1">
    <citation type="submission" date="2023-10" db="EMBL/GenBank/DDBJ databases">
        <title>Comparative Genomic Analysis of Tomato Bacterial Spot Xanthomonads Reveals A New Lineage of Xanthomonas euvesicatoria.</title>
        <authorList>
            <person name="Huang C.-J."/>
            <person name="Wu T.-L."/>
            <person name="Wu Y.-L."/>
            <person name="Wang R.-S."/>
            <person name="Lin Y.-C."/>
        </authorList>
    </citation>
    <scope>NUCLEOTIDE SEQUENCE</scope>
    <source>
        <strain evidence="1">T0319-01</strain>
    </source>
</reference>
<name>A0AAX4FGC8_XANEU</name>
<dbReference type="RefSeq" id="WP_317720312.1">
    <property type="nucleotide sequence ID" value="NZ_CP137539.1"/>
</dbReference>
<dbReference type="GO" id="GO:0005524">
    <property type="term" value="F:ATP binding"/>
    <property type="evidence" value="ECO:0007669"/>
    <property type="project" value="UniProtKB-KW"/>
</dbReference>
<evidence type="ECO:0000313" key="1">
    <source>
        <dbReference type="EMBL" id="WOP55680.1"/>
    </source>
</evidence>
<dbReference type="PANTHER" id="PTHR23336">
    <property type="entry name" value="ZINC FINGER CW-TYPE COILED-COIL DOMAIN PROTEIN 3"/>
    <property type="match status" value="1"/>
</dbReference>
<dbReference type="Pfam" id="PF13589">
    <property type="entry name" value="HATPase_c_3"/>
    <property type="match status" value="1"/>
</dbReference>
<dbReference type="EMBL" id="CP137539">
    <property type="protein sequence ID" value="WOP55680.1"/>
    <property type="molecule type" value="Genomic_DNA"/>
</dbReference>
<dbReference type="InterPro" id="IPR036890">
    <property type="entry name" value="HATPase_C_sf"/>
</dbReference>
<dbReference type="InterPro" id="IPR045261">
    <property type="entry name" value="MORC_ATPase"/>
</dbReference>
<accession>A0AAX4FGC8</accession>
<gene>
    <name evidence="1" type="ORF">R5577_15700</name>
</gene>
<proteinExistence type="predicted"/>
<dbReference type="GO" id="GO:0016887">
    <property type="term" value="F:ATP hydrolysis activity"/>
    <property type="evidence" value="ECO:0007669"/>
    <property type="project" value="InterPro"/>
</dbReference>
<protein>
    <submittedName>
        <fullName evidence="1">ATP-binding protein</fullName>
    </submittedName>
</protein>
<dbReference type="SUPFAM" id="SSF55874">
    <property type="entry name" value="ATPase domain of HSP90 chaperone/DNA topoisomerase II/histidine kinase"/>
    <property type="match status" value="1"/>
</dbReference>